<dbReference type="Proteomes" id="UP000007266">
    <property type="component" value="Linkage group 2"/>
</dbReference>
<reference evidence="1 2" key="1">
    <citation type="journal article" date="2008" name="Nature">
        <title>The genome of the model beetle and pest Tribolium castaneum.</title>
        <authorList>
            <consortium name="Tribolium Genome Sequencing Consortium"/>
            <person name="Richards S."/>
            <person name="Gibbs R.A."/>
            <person name="Weinstock G.M."/>
            <person name="Brown S.J."/>
            <person name="Denell R."/>
            <person name="Beeman R.W."/>
            <person name="Gibbs R."/>
            <person name="Beeman R.W."/>
            <person name="Brown S.J."/>
            <person name="Bucher G."/>
            <person name="Friedrich M."/>
            <person name="Grimmelikhuijzen C.J."/>
            <person name="Klingler M."/>
            <person name="Lorenzen M."/>
            <person name="Richards S."/>
            <person name="Roth S."/>
            <person name="Schroder R."/>
            <person name="Tautz D."/>
            <person name="Zdobnov E.M."/>
            <person name="Muzny D."/>
            <person name="Gibbs R.A."/>
            <person name="Weinstock G.M."/>
            <person name="Attaway T."/>
            <person name="Bell S."/>
            <person name="Buhay C.J."/>
            <person name="Chandrabose M.N."/>
            <person name="Chavez D."/>
            <person name="Clerk-Blankenburg K.P."/>
            <person name="Cree A."/>
            <person name="Dao M."/>
            <person name="Davis C."/>
            <person name="Chacko J."/>
            <person name="Dinh H."/>
            <person name="Dugan-Rocha S."/>
            <person name="Fowler G."/>
            <person name="Garner T.T."/>
            <person name="Garnes J."/>
            <person name="Gnirke A."/>
            <person name="Hawes A."/>
            <person name="Hernandez J."/>
            <person name="Hines S."/>
            <person name="Holder M."/>
            <person name="Hume J."/>
            <person name="Jhangiani S.N."/>
            <person name="Joshi V."/>
            <person name="Khan Z.M."/>
            <person name="Jackson L."/>
            <person name="Kovar C."/>
            <person name="Kowis A."/>
            <person name="Lee S."/>
            <person name="Lewis L.R."/>
            <person name="Margolis J."/>
            <person name="Morgan M."/>
            <person name="Nazareth L.V."/>
            <person name="Nguyen N."/>
            <person name="Okwuonu G."/>
            <person name="Parker D."/>
            <person name="Richards S."/>
            <person name="Ruiz S.J."/>
            <person name="Santibanez J."/>
            <person name="Savard J."/>
            <person name="Scherer S.E."/>
            <person name="Schneider B."/>
            <person name="Sodergren E."/>
            <person name="Tautz D."/>
            <person name="Vattahil S."/>
            <person name="Villasana D."/>
            <person name="White C.S."/>
            <person name="Wright R."/>
            <person name="Park Y."/>
            <person name="Beeman R.W."/>
            <person name="Lord J."/>
            <person name="Oppert B."/>
            <person name="Lorenzen M."/>
            <person name="Brown S."/>
            <person name="Wang L."/>
            <person name="Savard J."/>
            <person name="Tautz D."/>
            <person name="Richards S."/>
            <person name="Weinstock G."/>
            <person name="Gibbs R.A."/>
            <person name="Liu Y."/>
            <person name="Worley K."/>
            <person name="Weinstock G."/>
            <person name="Elsik C.G."/>
            <person name="Reese J.T."/>
            <person name="Elhaik E."/>
            <person name="Landan G."/>
            <person name="Graur D."/>
            <person name="Arensburger P."/>
            <person name="Atkinson P."/>
            <person name="Beeman R.W."/>
            <person name="Beidler J."/>
            <person name="Brown S.J."/>
            <person name="Demuth J.P."/>
            <person name="Drury D.W."/>
            <person name="Du Y.Z."/>
            <person name="Fujiwara H."/>
            <person name="Lorenzen M."/>
            <person name="Maselli V."/>
            <person name="Osanai M."/>
            <person name="Park Y."/>
            <person name="Robertson H.M."/>
            <person name="Tu Z."/>
            <person name="Wang J.J."/>
            <person name="Wang S."/>
            <person name="Richards S."/>
            <person name="Song H."/>
            <person name="Zhang L."/>
            <person name="Sodergren E."/>
            <person name="Werner D."/>
            <person name="Stanke M."/>
            <person name="Morgenstern B."/>
            <person name="Solovyev V."/>
            <person name="Kosarev P."/>
            <person name="Brown G."/>
            <person name="Chen H.C."/>
            <person name="Ermolaeva O."/>
            <person name="Hlavina W."/>
            <person name="Kapustin Y."/>
            <person name="Kiryutin B."/>
            <person name="Kitts P."/>
            <person name="Maglott D."/>
            <person name="Pruitt K."/>
            <person name="Sapojnikov V."/>
            <person name="Souvorov A."/>
            <person name="Mackey A.J."/>
            <person name="Waterhouse R.M."/>
            <person name="Wyder S."/>
            <person name="Zdobnov E.M."/>
            <person name="Zdobnov E.M."/>
            <person name="Wyder S."/>
            <person name="Kriventseva E.V."/>
            <person name="Kadowaki T."/>
            <person name="Bork P."/>
            <person name="Aranda M."/>
            <person name="Bao R."/>
            <person name="Beermann A."/>
            <person name="Berns N."/>
            <person name="Bolognesi R."/>
            <person name="Bonneton F."/>
            <person name="Bopp D."/>
            <person name="Brown S.J."/>
            <person name="Bucher G."/>
            <person name="Butts T."/>
            <person name="Chaumot A."/>
            <person name="Denell R.E."/>
            <person name="Ferrier D.E."/>
            <person name="Friedrich M."/>
            <person name="Gordon C.M."/>
            <person name="Jindra M."/>
            <person name="Klingler M."/>
            <person name="Lan Q."/>
            <person name="Lattorff H.M."/>
            <person name="Laudet V."/>
            <person name="von Levetsow C."/>
            <person name="Liu Z."/>
            <person name="Lutz R."/>
            <person name="Lynch J.A."/>
            <person name="da Fonseca R.N."/>
            <person name="Posnien N."/>
            <person name="Reuter R."/>
            <person name="Roth S."/>
            <person name="Savard J."/>
            <person name="Schinko J.B."/>
            <person name="Schmitt C."/>
            <person name="Schoppmeier M."/>
            <person name="Schroder R."/>
            <person name="Shippy T.D."/>
            <person name="Simonnet F."/>
            <person name="Marques-Souza H."/>
            <person name="Tautz D."/>
            <person name="Tomoyasu Y."/>
            <person name="Trauner J."/>
            <person name="Van der Zee M."/>
            <person name="Vervoort M."/>
            <person name="Wittkopp N."/>
            <person name="Wimmer E.A."/>
            <person name="Yang X."/>
            <person name="Jones A.K."/>
            <person name="Sattelle D.B."/>
            <person name="Ebert P.R."/>
            <person name="Nelson D."/>
            <person name="Scott J.G."/>
            <person name="Beeman R.W."/>
            <person name="Muthukrishnan S."/>
            <person name="Kramer K.J."/>
            <person name="Arakane Y."/>
            <person name="Beeman R.W."/>
            <person name="Zhu Q."/>
            <person name="Hogenkamp D."/>
            <person name="Dixit R."/>
            <person name="Oppert B."/>
            <person name="Jiang H."/>
            <person name="Zou Z."/>
            <person name="Marshall J."/>
            <person name="Elpidina E."/>
            <person name="Vinokurov K."/>
            <person name="Oppert C."/>
            <person name="Zou Z."/>
            <person name="Evans J."/>
            <person name="Lu Z."/>
            <person name="Zhao P."/>
            <person name="Sumathipala N."/>
            <person name="Altincicek B."/>
            <person name="Vilcinskas A."/>
            <person name="Williams M."/>
            <person name="Hultmark D."/>
            <person name="Hetru C."/>
            <person name="Jiang H."/>
            <person name="Grimmelikhuijzen C.J."/>
            <person name="Hauser F."/>
            <person name="Cazzamali G."/>
            <person name="Williamson M."/>
            <person name="Park Y."/>
            <person name="Li B."/>
            <person name="Tanaka Y."/>
            <person name="Predel R."/>
            <person name="Neupert S."/>
            <person name="Schachtner J."/>
            <person name="Verleyen P."/>
            <person name="Raible F."/>
            <person name="Bork P."/>
            <person name="Friedrich M."/>
            <person name="Walden K.K."/>
            <person name="Robertson H.M."/>
            <person name="Angeli S."/>
            <person name="Foret S."/>
            <person name="Bucher G."/>
            <person name="Schuetz S."/>
            <person name="Maleszka R."/>
            <person name="Wimmer E.A."/>
            <person name="Beeman R.W."/>
            <person name="Lorenzen M."/>
            <person name="Tomoyasu Y."/>
            <person name="Miller S.C."/>
            <person name="Grossmann D."/>
            <person name="Bucher G."/>
        </authorList>
    </citation>
    <scope>NUCLEOTIDE SEQUENCE [LARGE SCALE GENOMIC DNA]</scope>
    <source>
        <strain evidence="1 2">Georgia GA2</strain>
    </source>
</reference>
<keyword evidence="2" id="KW-1185">Reference proteome</keyword>
<dbReference type="AlphaFoldDB" id="D6WAR2"/>
<reference evidence="1 2" key="2">
    <citation type="journal article" date="2010" name="Nucleic Acids Res.">
        <title>BeetleBase in 2010: revisions to provide comprehensive genomic information for Tribolium castaneum.</title>
        <authorList>
            <person name="Kim H.S."/>
            <person name="Murphy T."/>
            <person name="Xia J."/>
            <person name="Caragea D."/>
            <person name="Park Y."/>
            <person name="Beeman R.W."/>
            <person name="Lorenzen M.D."/>
            <person name="Butcher S."/>
            <person name="Manak J.R."/>
            <person name="Brown S.J."/>
        </authorList>
    </citation>
    <scope>GENOME REANNOTATION</scope>
    <source>
        <strain evidence="1 2">Georgia GA2</strain>
    </source>
</reference>
<protein>
    <submittedName>
        <fullName evidence="1">Uncharacterized protein</fullName>
    </submittedName>
</protein>
<sequence>MGIRLKRRITGHLLRGDDLWQLIEYLIRESANCYSCEGVTRLDSKRGISLDQLAHDFWHRNTTNTSALIQPIITIRGFTSATSAVITINYFCDCILIRWEKLNDPKTFTKVKDHYYLFLSGDWCHNDPKVLRNACERK</sequence>
<proteinExistence type="predicted"/>
<evidence type="ECO:0000313" key="2">
    <source>
        <dbReference type="Proteomes" id="UP000007266"/>
    </source>
</evidence>
<accession>D6WAR2</accession>
<evidence type="ECO:0000313" key="1">
    <source>
        <dbReference type="EMBL" id="EEZ98671.1"/>
    </source>
</evidence>
<dbReference type="EMBL" id="KQ971312">
    <property type="protein sequence ID" value="EEZ98671.1"/>
    <property type="molecule type" value="Genomic_DNA"/>
</dbReference>
<dbReference type="HOGENOM" id="CLU_1857861_0_0_1"/>
<gene>
    <name evidence="1" type="primary">GLEAN_01203</name>
    <name evidence="1" type="ORF">TcasGA2_TC001203</name>
</gene>
<name>D6WAR2_TRICA</name>
<organism evidence="1 2">
    <name type="scientific">Tribolium castaneum</name>
    <name type="common">Red flour beetle</name>
    <dbReference type="NCBI Taxonomy" id="7070"/>
    <lineage>
        <taxon>Eukaryota</taxon>
        <taxon>Metazoa</taxon>
        <taxon>Ecdysozoa</taxon>
        <taxon>Arthropoda</taxon>
        <taxon>Hexapoda</taxon>
        <taxon>Insecta</taxon>
        <taxon>Pterygota</taxon>
        <taxon>Neoptera</taxon>
        <taxon>Endopterygota</taxon>
        <taxon>Coleoptera</taxon>
        <taxon>Polyphaga</taxon>
        <taxon>Cucujiformia</taxon>
        <taxon>Tenebrionidae</taxon>
        <taxon>Tenebrionidae incertae sedis</taxon>
        <taxon>Tribolium</taxon>
    </lineage>
</organism>